<evidence type="ECO:0000256" key="1">
    <source>
        <dbReference type="SAM" id="MobiDB-lite"/>
    </source>
</evidence>
<dbReference type="EMBL" id="JACGWO010000012">
    <property type="protein sequence ID" value="KAK4413585.1"/>
    <property type="molecule type" value="Genomic_DNA"/>
</dbReference>
<accession>A0AAE2C9D6</accession>
<feature type="compositionally biased region" description="Pro residues" evidence="1">
    <location>
        <begin position="99"/>
        <end position="112"/>
    </location>
</feature>
<feature type="compositionally biased region" description="Basic residues" evidence="1">
    <location>
        <begin position="54"/>
        <end position="71"/>
    </location>
</feature>
<reference evidence="2" key="2">
    <citation type="journal article" date="2024" name="Plant">
        <title>Genomic evolution and insights into agronomic trait innovations of Sesamum species.</title>
        <authorList>
            <person name="Miao H."/>
            <person name="Wang L."/>
            <person name="Qu L."/>
            <person name="Liu H."/>
            <person name="Sun Y."/>
            <person name="Le M."/>
            <person name="Wang Q."/>
            <person name="Wei S."/>
            <person name="Zheng Y."/>
            <person name="Lin W."/>
            <person name="Duan Y."/>
            <person name="Cao H."/>
            <person name="Xiong S."/>
            <person name="Wang X."/>
            <person name="Wei L."/>
            <person name="Li C."/>
            <person name="Ma Q."/>
            <person name="Ju M."/>
            <person name="Zhao R."/>
            <person name="Li G."/>
            <person name="Mu C."/>
            <person name="Tian Q."/>
            <person name="Mei H."/>
            <person name="Zhang T."/>
            <person name="Gao T."/>
            <person name="Zhang H."/>
        </authorList>
    </citation>
    <scope>NUCLEOTIDE SEQUENCE</scope>
    <source>
        <strain evidence="2">3651</strain>
    </source>
</reference>
<proteinExistence type="predicted"/>
<comment type="caution">
    <text evidence="2">The sequence shown here is derived from an EMBL/GenBank/DDBJ whole genome shotgun (WGS) entry which is preliminary data.</text>
</comment>
<dbReference type="Proteomes" id="UP001293254">
    <property type="component" value="Unassembled WGS sequence"/>
</dbReference>
<evidence type="ECO:0000313" key="3">
    <source>
        <dbReference type="Proteomes" id="UP001293254"/>
    </source>
</evidence>
<reference evidence="2" key="1">
    <citation type="submission" date="2020-06" db="EMBL/GenBank/DDBJ databases">
        <authorList>
            <person name="Li T."/>
            <person name="Hu X."/>
            <person name="Zhang T."/>
            <person name="Song X."/>
            <person name="Zhang H."/>
            <person name="Dai N."/>
            <person name="Sheng W."/>
            <person name="Hou X."/>
            <person name="Wei L."/>
        </authorList>
    </citation>
    <scope>NUCLEOTIDE SEQUENCE</scope>
    <source>
        <strain evidence="2">3651</strain>
        <tissue evidence="2">Leaf</tissue>
    </source>
</reference>
<protein>
    <submittedName>
        <fullName evidence="2">Uncharacterized protein</fullName>
    </submittedName>
</protein>
<keyword evidence="3" id="KW-1185">Reference proteome</keyword>
<dbReference type="AlphaFoldDB" id="A0AAE2C9D6"/>
<sequence>MLLTHESCLEQIHGILILISAPTGLVTTTKENSQSSHASTQPQPFASRGGGRFGRGRNRGGRWNNRGRGRGRWNSGSRGGVPGSVPFQQNSSYPRGILGPPPSPISTPSFPTPNPAYVDIECQISKIYGHSAIDCPQRLNHAYVTSDLSKNFAAFSLHDNSDRAWYMDGGASSHMTYDQGQLFDISPYSFSHELKSQSDA</sequence>
<organism evidence="2 3">
    <name type="scientific">Sesamum alatum</name>
    <dbReference type="NCBI Taxonomy" id="300844"/>
    <lineage>
        <taxon>Eukaryota</taxon>
        <taxon>Viridiplantae</taxon>
        <taxon>Streptophyta</taxon>
        <taxon>Embryophyta</taxon>
        <taxon>Tracheophyta</taxon>
        <taxon>Spermatophyta</taxon>
        <taxon>Magnoliopsida</taxon>
        <taxon>eudicotyledons</taxon>
        <taxon>Gunneridae</taxon>
        <taxon>Pentapetalae</taxon>
        <taxon>asterids</taxon>
        <taxon>lamiids</taxon>
        <taxon>Lamiales</taxon>
        <taxon>Pedaliaceae</taxon>
        <taxon>Sesamum</taxon>
    </lineage>
</organism>
<name>A0AAE2C9D6_9LAMI</name>
<feature type="region of interest" description="Disordered" evidence="1">
    <location>
        <begin position="28"/>
        <end position="112"/>
    </location>
</feature>
<feature type="compositionally biased region" description="Polar residues" evidence="1">
    <location>
        <begin position="28"/>
        <end position="44"/>
    </location>
</feature>
<gene>
    <name evidence="2" type="ORF">Salat_2771200</name>
</gene>
<evidence type="ECO:0000313" key="2">
    <source>
        <dbReference type="EMBL" id="KAK4413585.1"/>
    </source>
</evidence>